<dbReference type="EMBL" id="CP144530">
    <property type="protein sequence ID" value="WWC57817.1"/>
    <property type="molecule type" value="Genomic_DNA"/>
</dbReference>
<feature type="compositionally biased region" description="Low complexity" evidence="1">
    <location>
        <begin position="713"/>
        <end position="729"/>
    </location>
</feature>
<feature type="compositionally biased region" description="Polar residues" evidence="1">
    <location>
        <begin position="597"/>
        <end position="613"/>
    </location>
</feature>
<feature type="compositionally biased region" description="Basic and acidic residues" evidence="1">
    <location>
        <begin position="420"/>
        <end position="441"/>
    </location>
</feature>
<proteinExistence type="predicted"/>
<accession>A0A1A6AEP0</accession>
<organism evidence="2">
    <name type="scientific">Kwoniella dejecticola CBS 10117</name>
    <dbReference type="NCBI Taxonomy" id="1296121"/>
    <lineage>
        <taxon>Eukaryota</taxon>
        <taxon>Fungi</taxon>
        <taxon>Dikarya</taxon>
        <taxon>Basidiomycota</taxon>
        <taxon>Agaricomycotina</taxon>
        <taxon>Tremellomycetes</taxon>
        <taxon>Tremellales</taxon>
        <taxon>Cryptococcaceae</taxon>
        <taxon>Kwoniella</taxon>
    </lineage>
</organism>
<feature type="compositionally biased region" description="Low complexity" evidence="1">
    <location>
        <begin position="400"/>
        <end position="418"/>
    </location>
</feature>
<feature type="region of interest" description="Disordered" evidence="1">
    <location>
        <begin position="961"/>
        <end position="1032"/>
    </location>
</feature>
<dbReference type="RefSeq" id="XP_018266377.1">
    <property type="nucleotide sequence ID" value="XM_018403723.1"/>
</dbReference>
<feature type="compositionally biased region" description="Polar residues" evidence="1">
    <location>
        <begin position="493"/>
        <end position="510"/>
    </location>
</feature>
<feature type="region of interest" description="Disordered" evidence="1">
    <location>
        <begin position="1"/>
        <end position="151"/>
    </location>
</feature>
<dbReference type="KEGG" id="kdj:28964051"/>
<evidence type="ECO:0000313" key="4">
    <source>
        <dbReference type="Proteomes" id="UP000078595"/>
    </source>
</evidence>
<dbReference type="VEuPathDB" id="FungiDB:I303_00352"/>
<evidence type="ECO:0000256" key="1">
    <source>
        <dbReference type="SAM" id="MobiDB-lite"/>
    </source>
</evidence>
<reference evidence="3" key="3">
    <citation type="submission" date="2024-02" db="EMBL/GenBank/DDBJ databases">
        <title>Comparative genomics of Cryptococcus and Kwoniella reveals pathogenesis evolution and contrasting modes of karyotype evolution via chromosome fusion or intercentromeric recombination.</title>
        <authorList>
            <person name="Coelho M.A."/>
            <person name="David-Palma M."/>
            <person name="Shea T."/>
            <person name="Bowers K."/>
            <person name="McGinley-Smith S."/>
            <person name="Mohammad A.W."/>
            <person name="Gnirke A."/>
            <person name="Yurkov A.M."/>
            <person name="Nowrousian M."/>
            <person name="Sun S."/>
            <person name="Cuomo C.A."/>
            <person name="Heitman J."/>
        </authorList>
    </citation>
    <scope>NUCLEOTIDE SEQUENCE</scope>
    <source>
        <strain evidence="3">CBS 10117</strain>
    </source>
</reference>
<feature type="compositionally biased region" description="Low complexity" evidence="1">
    <location>
        <begin position="857"/>
        <end position="866"/>
    </location>
</feature>
<dbReference type="Proteomes" id="UP000078595">
    <property type="component" value="Chromosome 1"/>
</dbReference>
<dbReference type="GeneID" id="28964051"/>
<dbReference type="EMBL" id="KI894027">
    <property type="protein sequence ID" value="OBR88535.1"/>
    <property type="molecule type" value="Genomic_DNA"/>
</dbReference>
<feature type="compositionally biased region" description="Low complexity" evidence="1">
    <location>
        <begin position="291"/>
        <end position="325"/>
    </location>
</feature>
<feature type="compositionally biased region" description="Basic and acidic residues" evidence="1">
    <location>
        <begin position="838"/>
        <end position="848"/>
    </location>
</feature>
<feature type="compositionally biased region" description="Polar residues" evidence="1">
    <location>
        <begin position="255"/>
        <end position="269"/>
    </location>
</feature>
<protein>
    <submittedName>
        <fullName evidence="2">Uncharacterized protein</fullName>
    </submittedName>
</protein>
<gene>
    <name evidence="2" type="ORF">I303_00352</name>
    <name evidence="3" type="ORF">I303_100352</name>
</gene>
<dbReference type="AlphaFoldDB" id="A0A1A6AEP0"/>
<feature type="compositionally biased region" description="Polar residues" evidence="1">
    <location>
        <begin position="684"/>
        <end position="696"/>
    </location>
</feature>
<feature type="compositionally biased region" description="Polar residues" evidence="1">
    <location>
        <begin position="560"/>
        <end position="570"/>
    </location>
</feature>
<name>A0A1A6AEP0_9TREE</name>
<feature type="compositionally biased region" description="Pro residues" evidence="1">
    <location>
        <begin position="473"/>
        <end position="492"/>
    </location>
</feature>
<feature type="region of interest" description="Disordered" evidence="1">
    <location>
        <begin position="782"/>
        <end position="866"/>
    </location>
</feature>
<reference evidence="3" key="2">
    <citation type="submission" date="2013-07" db="EMBL/GenBank/DDBJ databases">
        <authorList>
            <consortium name="The Broad Institute Genome Sequencing Platform"/>
            <person name="Cuomo C."/>
            <person name="Litvintseva A."/>
            <person name="Chen Y."/>
            <person name="Heitman J."/>
            <person name="Sun S."/>
            <person name="Springer D."/>
            <person name="Dromer F."/>
            <person name="Young S.K."/>
            <person name="Zeng Q."/>
            <person name="Gargeya S."/>
            <person name="Fitzgerald M."/>
            <person name="Abouelleil A."/>
            <person name="Alvarado L."/>
            <person name="Berlin A.M."/>
            <person name="Chapman S.B."/>
            <person name="Dewar J."/>
            <person name="Goldberg J."/>
            <person name="Griggs A."/>
            <person name="Gujja S."/>
            <person name="Hansen M."/>
            <person name="Howarth C."/>
            <person name="Imamovic A."/>
            <person name="Larimer J."/>
            <person name="McCowan C."/>
            <person name="Murphy C."/>
            <person name="Pearson M."/>
            <person name="Priest M."/>
            <person name="Roberts A."/>
            <person name="Saif S."/>
            <person name="Shea T."/>
            <person name="Sykes S."/>
            <person name="Wortman J."/>
            <person name="Nusbaum C."/>
            <person name="Birren B."/>
        </authorList>
    </citation>
    <scope>NUCLEOTIDE SEQUENCE</scope>
    <source>
        <strain evidence="3">CBS 10117</strain>
    </source>
</reference>
<evidence type="ECO:0000313" key="2">
    <source>
        <dbReference type="EMBL" id="OBR88535.1"/>
    </source>
</evidence>
<feature type="region of interest" description="Disordered" evidence="1">
    <location>
        <begin position="187"/>
        <end position="240"/>
    </location>
</feature>
<feature type="region of interest" description="Disordered" evidence="1">
    <location>
        <begin position="253"/>
        <end position="348"/>
    </location>
</feature>
<sequence>MSSYQHPFAARPSLTKRHTSPSPAILLSLPTLEALPPTPRSAKSYEPLNAFASSSTCSAQDHKPASGRLDNIQGHKSSKSLSSRMPLIKSRSKRPTSPKTEHYSFLPSIVSALDPRSTSTSAKRNDQNGKQHRAVSRSVPPQPSSPVARDFGVEPFLPFSNSTPPSTFSKGSLNALPSIQGVFDSYESSNERGIRRNRSGKGKNKRDTLKLPMMSPNPSEKNLPRNMHPFNEQEKDDNWQWNGLNQPAEVIINREPSQPHQSNTQQKSALRSETRKRNTSLTIDTHTYLNRPPGSREASSSSQSQRTPHSSLPAHSRSSLRSSLAESQAAEDKSTLTQWLGPEDDDPDDVELQALDVLETLSGHLLRDGFGYGFGASSGTGTVQPKSVHGVPSLTQSGHSTPSKTRSRSTTYSTQATSENDNKRYSQISDRDPPSIREWREQRKRSQSQTQQNRRFSEQEQIQSGRSMSISRRPPPPPPPAGPPPESLPPLPSQQGLTHRQIPANKNNKQAVYVAADDQELTGIIGTGAGAPAGDVNLIQENNKISVRSESGYIPDLHQIQIQKTASVSTQPPPPIPPRSASRLENRNPPPPRPHRTASSSQLRSRPQTPVQRKNSKEKQGVKVPLVFSSSSSPGITTRDDESDLVVVIDNRPPTPIRDMSSSTIPLHQRPLPPIPAMPDLATLPSSSTAQRSTFAQFAHPKLPSRLLRPKRPSTSPSTAPLASNTASPLSPERSKPLTRLVPREEPRRLSASSRAEGEEGRNGQMSALSFLALDDAAIQNIPRSGGRTSSFSGSTSNSGMGSTYVSRLGHSLGPGQVRTDSSSSGGLEGGYIMPPSERSKIGVDDRKALRRRRRGSQSSLSSVAGSEITSLLENAKLQSDADAGIEEVEEGAEEWTTAYEFGQSKARTREKELRLSLDIGMRPPIAVSLNSPLKSRPAPLNLFSFGEMGRSRNEYMDREYPKSAGLLPPPRPRRKISTSVPPPPSAQIPRQPTSPISPVSPNRRYGQISPRYTHRPIVSRNDIGMRPDISV</sequence>
<keyword evidence="4" id="KW-1185">Reference proteome</keyword>
<feature type="compositionally biased region" description="Polar residues" evidence="1">
    <location>
        <begin position="447"/>
        <end position="470"/>
    </location>
</feature>
<reference evidence="2" key="1">
    <citation type="submission" date="2013-07" db="EMBL/GenBank/DDBJ databases">
        <title>The Genome Sequence of Cryptococcus dejecticola CBS10117.</title>
        <authorList>
            <consortium name="The Broad Institute Genome Sequencing Platform"/>
            <person name="Cuomo C."/>
            <person name="Litvintseva A."/>
            <person name="Chen Y."/>
            <person name="Heitman J."/>
            <person name="Sun S."/>
            <person name="Springer D."/>
            <person name="Dromer F."/>
            <person name="Young S.K."/>
            <person name="Zeng Q."/>
            <person name="Gargeya S."/>
            <person name="Fitzgerald M."/>
            <person name="Abouelleil A."/>
            <person name="Alvarado L."/>
            <person name="Berlin A.M."/>
            <person name="Chapman S.B."/>
            <person name="Dewar J."/>
            <person name="Goldberg J."/>
            <person name="Griggs A."/>
            <person name="Gujja S."/>
            <person name="Hansen M."/>
            <person name="Howarth C."/>
            <person name="Imamovic A."/>
            <person name="Larimer J."/>
            <person name="McCowan C."/>
            <person name="Murphy C."/>
            <person name="Pearson M."/>
            <person name="Priest M."/>
            <person name="Roberts A."/>
            <person name="Saif S."/>
            <person name="Shea T."/>
            <person name="Sykes S."/>
            <person name="Wortman J."/>
            <person name="Nusbaum C."/>
            <person name="Birren B."/>
        </authorList>
    </citation>
    <scope>NUCLEOTIDE SEQUENCE [LARGE SCALE GENOMIC DNA]</scope>
    <source>
        <strain evidence="2">CBS 10117</strain>
    </source>
</reference>
<dbReference type="OrthoDB" id="2564993at2759"/>
<evidence type="ECO:0000313" key="3">
    <source>
        <dbReference type="EMBL" id="WWC57817.1"/>
    </source>
</evidence>
<feature type="compositionally biased region" description="Basic residues" evidence="1">
    <location>
        <begin position="195"/>
        <end position="204"/>
    </location>
</feature>
<feature type="region of interest" description="Disordered" evidence="1">
    <location>
        <begin position="556"/>
        <end position="764"/>
    </location>
</feature>
<feature type="compositionally biased region" description="Low complexity" evidence="1">
    <location>
        <begin position="785"/>
        <end position="804"/>
    </location>
</feature>
<feature type="region of interest" description="Disordered" evidence="1">
    <location>
        <begin position="383"/>
        <end position="510"/>
    </location>
</feature>
<feature type="compositionally biased region" description="Polar residues" evidence="1">
    <location>
        <begin position="279"/>
        <end position="288"/>
    </location>
</feature>